<organism evidence="3 4">
    <name type="scientific">Dendrothele bispora (strain CBS 962.96)</name>
    <dbReference type="NCBI Taxonomy" id="1314807"/>
    <lineage>
        <taxon>Eukaryota</taxon>
        <taxon>Fungi</taxon>
        <taxon>Dikarya</taxon>
        <taxon>Basidiomycota</taxon>
        <taxon>Agaricomycotina</taxon>
        <taxon>Agaricomycetes</taxon>
        <taxon>Agaricomycetidae</taxon>
        <taxon>Agaricales</taxon>
        <taxon>Agaricales incertae sedis</taxon>
        <taxon>Dendrothele</taxon>
    </lineage>
</organism>
<proteinExistence type="predicted"/>
<evidence type="ECO:0000313" key="4">
    <source>
        <dbReference type="Proteomes" id="UP000297245"/>
    </source>
</evidence>
<keyword evidence="2" id="KW-0472">Membrane</keyword>
<reference evidence="3 4" key="1">
    <citation type="journal article" date="2019" name="Nat. Ecol. Evol.">
        <title>Megaphylogeny resolves global patterns of mushroom evolution.</title>
        <authorList>
            <person name="Varga T."/>
            <person name="Krizsan K."/>
            <person name="Foldi C."/>
            <person name="Dima B."/>
            <person name="Sanchez-Garcia M."/>
            <person name="Sanchez-Ramirez S."/>
            <person name="Szollosi G.J."/>
            <person name="Szarkandi J.G."/>
            <person name="Papp V."/>
            <person name="Albert L."/>
            <person name="Andreopoulos W."/>
            <person name="Angelini C."/>
            <person name="Antonin V."/>
            <person name="Barry K.W."/>
            <person name="Bougher N.L."/>
            <person name="Buchanan P."/>
            <person name="Buyck B."/>
            <person name="Bense V."/>
            <person name="Catcheside P."/>
            <person name="Chovatia M."/>
            <person name="Cooper J."/>
            <person name="Damon W."/>
            <person name="Desjardin D."/>
            <person name="Finy P."/>
            <person name="Geml J."/>
            <person name="Haridas S."/>
            <person name="Hughes K."/>
            <person name="Justo A."/>
            <person name="Karasinski D."/>
            <person name="Kautmanova I."/>
            <person name="Kiss B."/>
            <person name="Kocsube S."/>
            <person name="Kotiranta H."/>
            <person name="LaButti K.M."/>
            <person name="Lechner B.E."/>
            <person name="Liimatainen K."/>
            <person name="Lipzen A."/>
            <person name="Lukacs Z."/>
            <person name="Mihaltcheva S."/>
            <person name="Morgado L.N."/>
            <person name="Niskanen T."/>
            <person name="Noordeloos M.E."/>
            <person name="Ohm R.A."/>
            <person name="Ortiz-Santana B."/>
            <person name="Ovrebo C."/>
            <person name="Racz N."/>
            <person name="Riley R."/>
            <person name="Savchenko A."/>
            <person name="Shiryaev A."/>
            <person name="Soop K."/>
            <person name="Spirin V."/>
            <person name="Szebenyi C."/>
            <person name="Tomsovsky M."/>
            <person name="Tulloss R.E."/>
            <person name="Uehling J."/>
            <person name="Grigoriev I.V."/>
            <person name="Vagvolgyi C."/>
            <person name="Papp T."/>
            <person name="Martin F.M."/>
            <person name="Miettinen O."/>
            <person name="Hibbett D.S."/>
            <person name="Nagy L.G."/>
        </authorList>
    </citation>
    <scope>NUCLEOTIDE SEQUENCE [LARGE SCALE GENOMIC DNA]</scope>
    <source>
        <strain evidence="3 4">CBS 962.96</strain>
    </source>
</reference>
<dbReference type="PROSITE" id="PS51257">
    <property type="entry name" value="PROKAR_LIPOPROTEIN"/>
    <property type="match status" value="1"/>
</dbReference>
<gene>
    <name evidence="3" type="ORF">K435DRAFT_968320</name>
</gene>
<protein>
    <submittedName>
        <fullName evidence="3">Uncharacterized protein</fullName>
    </submittedName>
</protein>
<dbReference type="EMBL" id="ML179314">
    <property type="protein sequence ID" value="THU91140.1"/>
    <property type="molecule type" value="Genomic_DNA"/>
</dbReference>
<accession>A0A4S8LPR6</accession>
<keyword evidence="2" id="KW-1133">Transmembrane helix</keyword>
<dbReference type="AlphaFoldDB" id="A0A4S8LPR6"/>
<sequence>MSFKLALTSRRPTDLALRCLVLAAFTLFGCSWTPSLEFVAGLWPGILRILLRRHANILESQPETEIEANTGIDELDTGISTTQEAASLYAAGIADEPVPTLSKSPVDASQTPSNNRV</sequence>
<keyword evidence="4" id="KW-1185">Reference proteome</keyword>
<feature type="compositionally biased region" description="Polar residues" evidence="1">
    <location>
        <begin position="101"/>
        <end position="117"/>
    </location>
</feature>
<feature type="region of interest" description="Disordered" evidence="1">
    <location>
        <begin position="97"/>
        <end position="117"/>
    </location>
</feature>
<evidence type="ECO:0000313" key="3">
    <source>
        <dbReference type="EMBL" id="THU91140.1"/>
    </source>
</evidence>
<name>A0A4S8LPR6_DENBC</name>
<evidence type="ECO:0000256" key="2">
    <source>
        <dbReference type="SAM" id="Phobius"/>
    </source>
</evidence>
<evidence type="ECO:0000256" key="1">
    <source>
        <dbReference type="SAM" id="MobiDB-lite"/>
    </source>
</evidence>
<dbReference type="Proteomes" id="UP000297245">
    <property type="component" value="Unassembled WGS sequence"/>
</dbReference>
<keyword evidence="2" id="KW-0812">Transmembrane</keyword>
<feature type="transmembrane region" description="Helical" evidence="2">
    <location>
        <begin position="20"/>
        <end position="43"/>
    </location>
</feature>